<evidence type="ECO:0000256" key="1">
    <source>
        <dbReference type="SAM" id="MobiDB-lite"/>
    </source>
</evidence>
<feature type="compositionally biased region" description="Basic and acidic residues" evidence="1">
    <location>
        <begin position="265"/>
        <end position="281"/>
    </location>
</feature>
<organism evidence="2 3">
    <name type="scientific">Drosophila suzukii</name>
    <name type="common">Spotted-wing drosophila fruit fly</name>
    <dbReference type="NCBI Taxonomy" id="28584"/>
    <lineage>
        <taxon>Eukaryota</taxon>
        <taxon>Metazoa</taxon>
        <taxon>Ecdysozoa</taxon>
        <taxon>Arthropoda</taxon>
        <taxon>Hexapoda</taxon>
        <taxon>Insecta</taxon>
        <taxon>Pterygota</taxon>
        <taxon>Neoptera</taxon>
        <taxon>Endopterygota</taxon>
        <taxon>Diptera</taxon>
        <taxon>Brachycera</taxon>
        <taxon>Muscomorpha</taxon>
        <taxon>Ephydroidea</taxon>
        <taxon>Drosophilidae</taxon>
        <taxon>Drosophila</taxon>
        <taxon>Sophophora</taxon>
    </lineage>
</organism>
<dbReference type="Proteomes" id="UP001652628">
    <property type="component" value="Chromosome 2L"/>
</dbReference>
<dbReference type="AlphaFoldDB" id="A0AB39ZV16"/>
<evidence type="ECO:0000313" key="3">
    <source>
        <dbReference type="RefSeq" id="XP_016943728.2"/>
    </source>
</evidence>
<reference evidence="2" key="1">
    <citation type="submission" date="2025-05" db="UniProtKB">
        <authorList>
            <consortium name="RefSeq"/>
        </authorList>
    </citation>
    <scope>NUCLEOTIDE SEQUENCE [LARGE SCALE GENOMIC DNA]</scope>
</reference>
<feature type="compositionally biased region" description="Basic and acidic residues" evidence="1">
    <location>
        <begin position="50"/>
        <end position="60"/>
    </location>
</feature>
<proteinExistence type="predicted"/>
<dbReference type="GeneID" id="108020134"/>
<sequence length="281" mass="32243">MAWVPNSRFEDDLVDMEPDFNLVHGQLAYEAKKKQEFCPRPKATYEYLTAREKRNSEQEKVNGSPGGKGREIRESLQMMEKIQKISGTRPLGEHATMADWEDDSTAEMELVAIMRHFGMSSMAEDTMPDLPEIKPHEGPIHVIRNGRRSFPLITDPEFFRACKPRRPKQPSSAKELNTANDSISDSYYTADGSASSISLYGSANSHLDSSPEMRKTMKPKREEYLEIPYQPLEESFGQEERSFAKEASTSTSEKTYGRRRNRRPSQKERGHQQYEPTDPRQ</sequence>
<dbReference type="RefSeq" id="XP_016943728.2">
    <property type="nucleotide sequence ID" value="XM_017088239.4"/>
</dbReference>
<accession>A0AB39ZV16</accession>
<keyword evidence="2" id="KW-1185">Reference proteome</keyword>
<name>A0AB39ZV16_DROSZ</name>
<reference evidence="3" key="2">
    <citation type="submission" date="2025-08" db="UniProtKB">
        <authorList>
            <consortium name="RefSeq"/>
        </authorList>
    </citation>
    <scope>IDENTIFICATION</scope>
</reference>
<evidence type="ECO:0000313" key="2">
    <source>
        <dbReference type="Proteomes" id="UP001652628"/>
    </source>
</evidence>
<feature type="region of interest" description="Disordered" evidence="1">
    <location>
        <begin position="201"/>
        <end position="281"/>
    </location>
</feature>
<gene>
    <name evidence="3" type="primary">squ</name>
</gene>
<protein>
    <submittedName>
        <fullName evidence="3">Uncharacterized protein squ</fullName>
    </submittedName>
</protein>
<feature type="compositionally biased region" description="Basic and acidic residues" evidence="1">
    <location>
        <begin position="209"/>
        <end position="224"/>
    </location>
</feature>
<feature type="region of interest" description="Disordered" evidence="1">
    <location>
        <begin position="50"/>
        <end position="70"/>
    </location>
</feature>